<feature type="region of interest" description="Disordered" evidence="3">
    <location>
        <begin position="1"/>
        <end position="51"/>
    </location>
</feature>
<feature type="domain" description="HTH tetR-type" evidence="4">
    <location>
        <begin position="49"/>
        <end position="109"/>
    </location>
</feature>
<reference evidence="5 6" key="1">
    <citation type="submission" date="2020-01" db="EMBL/GenBank/DDBJ databases">
        <authorList>
            <person name="Deng T."/>
        </authorList>
    </citation>
    <scope>NUCLEOTIDE SEQUENCE [LARGE SCALE GENOMIC DNA]</scope>
    <source>
        <strain evidence="5 6">5221</strain>
    </source>
</reference>
<feature type="region of interest" description="Disordered" evidence="3">
    <location>
        <begin position="179"/>
        <end position="208"/>
    </location>
</feature>
<dbReference type="PRINTS" id="PR00455">
    <property type="entry name" value="HTHTETR"/>
</dbReference>
<dbReference type="SUPFAM" id="SSF46689">
    <property type="entry name" value="Homeodomain-like"/>
    <property type="match status" value="1"/>
</dbReference>
<dbReference type="InterPro" id="IPR009057">
    <property type="entry name" value="Homeodomain-like_sf"/>
</dbReference>
<evidence type="ECO:0000256" key="3">
    <source>
        <dbReference type="SAM" id="MobiDB-lite"/>
    </source>
</evidence>
<dbReference type="Gene3D" id="1.10.357.10">
    <property type="entry name" value="Tetracycline Repressor, domain 2"/>
    <property type="match status" value="1"/>
</dbReference>
<dbReference type="Pfam" id="PF00440">
    <property type="entry name" value="TetR_N"/>
    <property type="match status" value="1"/>
</dbReference>
<dbReference type="InterPro" id="IPR050109">
    <property type="entry name" value="HTH-type_TetR-like_transc_reg"/>
</dbReference>
<dbReference type="Proteomes" id="UP000469215">
    <property type="component" value="Unassembled WGS sequence"/>
</dbReference>
<dbReference type="PANTHER" id="PTHR30055">
    <property type="entry name" value="HTH-TYPE TRANSCRIPTIONAL REGULATOR RUTR"/>
    <property type="match status" value="1"/>
</dbReference>
<dbReference type="Pfam" id="PF17920">
    <property type="entry name" value="TetR_C_16"/>
    <property type="match status" value="1"/>
</dbReference>
<keyword evidence="1 2" id="KW-0238">DNA-binding</keyword>
<sequence length="261" mass="26030">MTQRGEPGHDAAGMQGRAAHEGAGPRERGRGRAAGPTRPVGRPAAGAPGGAREAILTAARREFAERGFRAATLRSIAGSAGVDPALISHYFANKDGLFAATLELPEGAADALADALDRPAADRGPALARGYLALWESPRTGPQLEALVRSALSSDLAMERIRGLIVDVATAHGVSAAPGAGSGAAGGPGPHGGGQGPTAPAGDGREAGADVSASRLGIVMTQLLGAAVGRYIVKVPFVAALPFEEFAAQCGRAAGAVLAQD</sequence>
<comment type="caution">
    <text evidence="5">The sequence shown here is derived from an EMBL/GenBank/DDBJ whole genome shotgun (WGS) entry which is preliminary data.</text>
</comment>
<dbReference type="EMBL" id="WWEQ01000084">
    <property type="protein sequence ID" value="MYM20849.1"/>
    <property type="molecule type" value="Genomic_DNA"/>
</dbReference>
<accession>A0A6N9H9Z3</accession>
<keyword evidence="6" id="KW-1185">Reference proteome</keyword>
<feature type="compositionally biased region" description="Basic and acidic residues" evidence="3">
    <location>
        <begin position="18"/>
        <end position="30"/>
    </location>
</feature>
<dbReference type="GO" id="GO:0000976">
    <property type="term" value="F:transcription cis-regulatory region binding"/>
    <property type="evidence" value="ECO:0007669"/>
    <property type="project" value="TreeGrafter"/>
</dbReference>
<evidence type="ECO:0000256" key="1">
    <source>
        <dbReference type="ARBA" id="ARBA00023125"/>
    </source>
</evidence>
<dbReference type="AlphaFoldDB" id="A0A6N9H9Z3"/>
<protein>
    <submittedName>
        <fullName evidence="5">TetR family transcriptional regulator</fullName>
    </submittedName>
</protein>
<feature type="compositionally biased region" description="Low complexity" evidence="3">
    <location>
        <begin position="33"/>
        <end position="51"/>
    </location>
</feature>
<dbReference type="InterPro" id="IPR001647">
    <property type="entry name" value="HTH_TetR"/>
</dbReference>
<feature type="compositionally biased region" description="Gly residues" evidence="3">
    <location>
        <begin position="180"/>
        <end position="196"/>
    </location>
</feature>
<evidence type="ECO:0000313" key="5">
    <source>
        <dbReference type="EMBL" id="MYM20849.1"/>
    </source>
</evidence>
<feature type="DNA-binding region" description="H-T-H motif" evidence="2">
    <location>
        <begin position="72"/>
        <end position="91"/>
    </location>
</feature>
<dbReference type="InterPro" id="IPR041678">
    <property type="entry name" value="TetR_C_16"/>
</dbReference>
<dbReference type="GO" id="GO:0003700">
    <property type="term" value="F:DNA-binding transcription factor activity"/>
    <property type="evidence" value="ECO:0007669"/>
    <property type="project" value="TreeGrafter"/>
</dbReference>
<evidence type="ECO:0000313" key="6">
    <source>
        <dbReference type="Proteomes" id="UP000469215"/>
    </source>
</evidence>
<organism evidence="5 6">
    <name type="scientific">Brevibacterium rongguiense</name>
    <dbReference type="NCBI Taxonomy" id="2695267"/>
    <lineage>
        <taxon>Bacteria</taxon>
        <taxon>Bacillati</taxon>
        <taxon>Actinomycetota</taxon>
        <taxon>Actinomycetes</taxon>
        <taxon>Micrococcales</taxon>
        <taxon>Brevibacteriaceae</taxon>
        <taxon>Brevibacterium</taxon>
    </lineage>
</organism>
<evidence type="ECO:0000259" key="4">
    <source>
        <dbReference type="PROSITE" id="PS50977"/>
    </source>
</evidence>
<gene>
    <name evidence="5" type="ORF">GSY69_12985</name>
</gene>
<dbReference type="PROSITE" id="PS50977">
    <property type="entry name" value="HTH_TETR_2"/>
    <property type="match status" value="1"/>
</dbReference>
<proteinExistence type="predicted"/>
<evidence type="ECO:0000256" key="2">
    <source>
        <dbReference type="PROSITE-ProRule" id="PRU00335"/>
    </source>
</evidence>
<dbReference type="PANTHER" id="PTHR30055:SF235">
    <property type="entry name" value="TRANSCRIPTIONAL REGULATORY PROTEIN"/>
    <property type="match status" value="1"/>
</dbReference>
<dbReference type="Gene3D" id="1.10.10.60">
    <property type="entry name" value="Homeodomain-like"/>
    <property type="match status" value="1"/>
</dbReference>
<name>A0A6N9H9Z3_9MICO</name>
<dbReference type="RefSeq" id="WP_160954257.1">
    <property type="nucleotide sequence ID" value="NZ_WWEQ01000084.1"/>
</dbReference>